<proteinExistence type="inferred from homology"/>
<reference evidence="10" key="1">
    <citation type="submission" date="2020-07" db="EMBL/GenBank/DDBJ databases">
        <title>Huge and variable diversity of episymbiotic CPR bacteria and DPANN archaea in groundwater ecosystems.</title>
        <authorList>
            <person name="He C.Y."/>
            <person name="Keren R."/>
            <person name="Whittaker M."/>
            <person name="Farag I.F."/>
            <person name="Doudna J."/>
            <person name="Cate J.H.D."/>
            <person name="Banfield J.F."/>
        </authorList>
    </citation>
    <scope>NUCLEOTIDE SEQUENCE</scope>
    <source>
        <strain evidence="10">NC_groundwater_1813_Pr3_B-0.1um_71_17</strain>
    </source>
</reference>
<dbReference type="AlphaFoldDB" id="A0A933W9U9"/>
<evidence type="ECO:0000256" key="2">
    <source>
        <dbReference type="ARBA" id="ARBA00007069"/>
    </source>
</evidence>
<dbReference type="CDD" id="cd06261">
    <property type="entry name" value="TM_PBP2"/>
    <property type="match status" value="1"/>
</dbReference>
<dbReference type="Gene3D" id="1.10.3720.10">
    <property type="entry name" value="MetI-like"/>
    <property type="match status" value="1"/>
</dbReference>
<feature type="domain" description="ABC transmembrane type-1" evidence="9">
    <location>
        <begin position="60"/>
        <end position="248"/>
    </location>
</feature>
<evidence type="ECO:0000256" key="1">
    <source>
        <dbReference type="ARBA" id="ARBA00004651"/>
    </source>
</evidence>
<feature type="transmembrane region" description="Helical" evidence="8">
    <location>
        <begin position="97"/>
        <end position="122"/>
    </location>
</feature>
<evidence type="ECO:0000313" key="11">
    <source>
        <dbReference type="Proteomes" id="UP000696931"/>
    </source>
</evidence>
<dbReference type="EMBL" id="JACRIW010000033">
    <property type="protein sequence ID" value="MBI5168719.1"/>
    <property type="molecule type" value="Genomic_DNA"/>
</dbReference>
<keyword evidence="7 8" id="KW-0472">Membrane</keyword>
<keyword evidence="4" id="KW-1003">Cell membrane</keyword>
<organism evidence="10 11">
    <name type="scientific">Eiseniibacteriota bacterium</name>
    <dbReference type="NCBI Taxonomy" id="2212470"/>
    <lineage>
        <taxon>Bacteria</taxon>
        <taxon>Candidatus Eiseniibacteriota</taxon>
    </lineage>
</organism>
<gene>
    <name evidence="10" type="ORF">HZA61_04440</name>
</gene>
<dbReference type="Proteomes" id="UP000696931">
    <property type="component" value="Unassembled WGS sequence"/>
</dbReference>
<dbReference type="PANTHER" id="PTHR43848:SF2">
    <property type="entry name" value="PUTRESCINE TRANSPORT SYSTEM PERMEASE PROTEIN POTI"/>
    <property type="match status" value="1"/>
</dbReference>
<dbReference type="GO" id="GO:0005886">
    <property type="term" value="C:plasma membrane"/>
    <property type="evidence" value="ECO:0007669"/>
    <property type="project" value="UniProtKB-SubCell"/>
</dbReference>
<dbReference type="InterPro" id="IPR051789">
    <property type="entry name" value="Bact_Polyamine_Transport"/>
</dbReference>
<evidence type="ECO:0000256" key="4">
    <source>
        <dbReference type="ARBA" id="ARBA00022475"/>
    </source>
</evidence>
<evidence type="ECO:0000256" key="6">
    <source>
        <dbReference type="ARBA" id="ARBA00022989"/>
    </source>
</evidence>
<feature type="transmembrane region" description="Helical" evidence="8">
    <location>
        <begin position="56"/>
        <end position="85"/>
    </location>
</feature>
<evidence type="ECO:0000256" key="5">
    <source>
        <dbReference type="ARBA" id="ARBA00022692"/>
    </source>
</evidence>
<comment type="similarity">
    <text evidence="2">Belongs to the binding-protein-dependent transport system permease family. CysTW subfamily.</text>
</comment>
<evidence type="ECO:0000313" key="10">
    <source>
        <dbReference type="EMBL" id="MBI5168719.1"/>
    </source>
</evidence>
<accession>A0A933W9U9</accession>
<dbReference type="PANTHER" id="PTHR43848">
    <property type="entry name" value="PUTRESCINE TRANSPORT SYSTEM PERMEASE PROTEIN POTI"/>
    <property type="match status" value="1"/>
</dbReference>
<protein>
    <submittedName>
        <fullName evidence="10">ABC transporter permease</fullName>
    </submittedName>
</protein>
<evidence type="ECO:0000259" key="9">
    <source>
        <dbReference type="PROSITE" id="PS50928"/>
    </source>
</evidence>
<dbReference type="SUPFAM" id="SSF161098">
    <property type="entry name" value="MetI-like"/>
    <property type="match status" value="1"/>
</dbReference>
<keyword evidence="5 8" id="KW-0812">Transmembrane</keyword>
<dbReference type="GO" id="GO:0055085">
    <property type="term" value="P:transmembrane transport"/>
    <property type="evidence" value="ECO:0007669"/>
    <property type="project" value="InterPro"/>
</dbReference>
<evidence type="ECO:0000256" key="7">
    <source>
        <dbReference type="ARBA" id="ARBA00023136"/>
    </source>
</evidence>
<feature type="transmembrane region" description="Helical" evidence="8">
    <location>
        <begin position="229"/>
        <end position="247"/>
    </location>
</feature>
<dbReference type="PROSITE" id="PS50928">
    <property type="entry name" value="ABC_TM1"/>
    <property type="match status" value="1"/>
</dbReference>
<evidence type="ECO:0000256" key="3">
    <source>
        <dbReference type="ARBA" id="ARBA00022448"/>
    </source>
</evidence>
<comment type="subcellular location">
    <subcellularLocation>
        <location evidence="1 8">Cell membrane</location>
        <topology evidence="1 8">Multi-pass membrane protein</topology>
    </subcellularLocation>
</comment>
<evidence type="ECO:0000256" key="8">
    <source>
        <dbReference type="RuleBase" id="RU363032"/>
    </source>
</evidence>
<keyword evidence="6 8" id="KW-1133">Transmembrane helix</keyword>
<feature type="transmembrane region" description="Helical" evidence="8">
    <location>
        <begin position="128"/>
        <end position="148"/>
    </location>
</feature>
<feature type="transmembrane region" description="Helical" evidence="8">
    <location>
        <begin position="176"/>
        <end position="195"/>
    </location>
</feature>
<dbReference type="InterPro" id="IPR000515">
    <property type="entry name" value="MetI-like"/>
</dbReference>
<name>A0A933W9U9_UNCEI</name>
<sequence length="256" mass="27848">MKRSVTPFVITAAVLAFFYLPIVVLVVNSFNASRFGGEWNGFTLQWYRKLLASPDIWHALGNTFTIAVLATVGSTVLGTTAAFALDRYRSRLQDAHYLLVYAPLVIPEILLGISLLLFFVALGVELSYVTIVLAHVTFCVSYVAMVVLGRLQDFDWSLVEAAQDLGASPWVAARDVVLPLLAPGIAAGALLAFTLSVDDFVITFFTAGPGTTTLPLRIYSMIKHGSPPLINALSTLLLALTTTTVWLSQRLLKEAR</sequence>
<dbReference type="InterPro" id="IPR035906">
    <property type="entry name" value="MetI-like_sf"/>
</dbReference>
<keyword evidence="3 8" id="KW-0813">Transport</keyword>
<comment type="caution">
    <text evidence="10">The sequence shown here is derived from an EMBL/GenBank/DDBJ whole genome shotgun (WGS) entry which is preliminary data.</text>
</comment>
<dbReference type="Pfam" id="PF00528">
    <property type="entry name" value="BPD_transp_1"/>
    <property type="match status" value="1"/>
</dbReference>